<keyword evidence="2" id="KW-1185">Reference proteome</keyword>
<sequence length="141" mass="14816">MRAAGPPVAAKLIQDQAEQRAFADPPPLLAQQTTATTIDSVRNSLAATCRSYLATLGGQTAGGNLGGLVGGGVLGFLGSQLLSPPANALSGVHQYPVNNLNDGLHQRIDIGGICLQCTMHRRLHHCQWVSRHYAELLVGGR</sequence>
<comment type="caution">
    <text evidence="1">The sequence shown here is derived from an EMBL/GenBank/DDBJ whole genome shotgun (WGS) entry which is preliminary data.</text>
</comment>
<dbReference type="EMBL" id="MTYJ01000434">
    <property type="protein sequence ID" value="OWA54628.1"/>
    <property type="molecule type" value="Genomic_DNA"/>
</dbReference>
<name>A0A9X6NKP8_HYPEX</name>
<accession>A0A9X6NKP8</accession>
<proteinExistence type="predicted"/>
<organism evidence="1 2">
    <name type="scientific">Hypsibius exemplaris</name>
    <name type="common">Freshwater tardigrade</name>
    <dbReference type="NCBI Taxonomy" id="2072580"/>
    <lineage>
        <taxon>Eukaryota</taxon>
        <taxon>Metazoa</taxon>
        <taxon>Ecdysozoa</taxon>
        <taxon>Tardigrada</taxon>
        <taxon>Eutardigrada</taxon>
        <taxon>Parachela</taxon>
        <taxon>Hypsibioidea</taxon>
        <taxon>Hypsibiidae</taxon>
        <taxon>Hypsibius</taxon>
    </lineage>
</organism>
<dbReference type="AlphaFoldDB" id="A0A9X6NKP8"/>
<evidence type="ECO:0000313" key="2">
    <source>
        <dbReference type="Proteomes" id="UP000192578"/>
    </source>
</evidence>
<protein>
    <submittedName>
        <fullName evidence="1">Uncharacterized protein</fullName>
    </submittedName>
</protein>
<gene>
    <name evidence="1" type="ORF">BV898_19027</name>
</gene>
<evidence type="ECO:0000313" key="1">
    <source>
        <dbReference type="EMBL" id="OWA54628.1"/>
    </source>
</evidence>
<reference evidence="2" key="1">
    <citation type="submission" date="2017-01" db="EMBL/GenBank/DDBJ databases">
        <title>Comparative genomics of anhydrobiosis in the tardigrade Hypsibius dujardini.</title>
        <authorList>
            <person name="Yoshida Y."/>
            <person name="Koutsovoulos G."/>
            <person name="Laetsch D."/>
            <person name="Stevens L."/>
            <person name="Kumar S."/>
            <person name="Horikawa D."/>
            <person name="Ishino K."/>
            <person name="Komine S."/>
            <person name="Tomita M."/>
            <person name="Blaxter M."/>
            <person name="Arakawa K."/>
        </authorList>
    </citation>
    <scope>NUCLEOTIDE SEQUENCE [LARGE SCALE GENOMIC DNA]</scope>
    <source>
        <strain evidence="2">Z151</strain>
    </source>
</reference>
<dbReference type="Proteomes" id="UP000192578">
    <property type="component" value="Unassembled WGS sequence"/>
</dbReference>